<reference evidence="1" key="1">
    <citation type="journal article" date="2015" name="Nature">
        <title>Complex archaea that bridge the gap between prokaryotes and eukaryotes.</title>
        <authorList>
            <person name="Spang A."/>
            <person name="Saw J.H."/>
            <person name="Jorgensen S.L."/>
            <person name="Zaremba-Niedzwiedzka K."/>
            <person name="Martijn J."/>
            <person name="Lind A.E."/>
            <person name="van Eijk R."/>
            <person name="Schleper C."/>
            <person name="Guy L."/>
            <person name="Ettema T.J."/>
        </authorList>
    </citation>
    <scope>NUCLEOTIDE SEQUENCE</scope>
</reference>
<gene>
    <name evidence="1" type="ORF">LCGC14_2810600</name>
</gene>
<dbReference type="EMBL" id="LAZR01052997">
    <property type="protein sequence ID" value="KKK81719.1"/>
    <property type="molecule type" value="Genomic_DNA"/>
</dbReference>
<comment type="caution">
    <text evidence="1">The sequence shown here is derived from an EMBL/GenBank/DDBJ whole genome shotgun (WGS) entry which is preliminary data.</text>
</comment>
<accession>A0A0F9ATD6</accession>
<sequence length="112" mass="12466">MIESLHVERRCWRKAVRETQTGLQITLHDGHICPGPKQEPGRYAVVTGYPLRARLDADCSGGRLKQVQTVRCLYTGDEHEAEAAYQDMVACAQGRRTSTREEQVAPVCPGTV</sequence>
<proteinExistence type="predicted"/>
<dbReference type="AlphaFoldDB" id="A0A0F9ATD6"/>
<feature type="non-terminal residue" evidence="1">
    <location>
        <position position="112"/>
    </location>
</feature>
<evidence type="ECO:0000313" key="1">
    <source>
        <dbReference type="EMBL" id="KKK81719.1"/>
    </source>
</evidence>
<organism evidence="1">
    <name type="scientific">marine sediment metagenome</name>
    <dbReference type="NCBI Taxonomy" id="412755"/>
    <lineage>
        <taxon>unclassified sequences</taxon>
        <taxon>metagenomes</taxon>
        <taxon>ecological metagenomes</taxon>
    </lineage>
</organism>
<name>A0A0F9ATD6_9ZZZZ</name>
<protein>
    <submittedName>
        <fullName evidence="1">Uncharacterized protein</fullName>
    </submittedName>
</protein>